<dbReference type="SUPFAM" id="SSF55486">
    <property type="entry name" value="Metalloproteases ('zincins'), catalytic domain"/>
    <property type="match status" value="1"/>
</dbReference>
<protein>
    <submittedName>
        <fullName evidence="6">Matrixin</fullName>
    </submittedName>
</protein>
<dbReference type="InterPro" id="IPR006026">
    <property type="entry name" value="Peptidase_Metallo"/>
</dbReference>
<proteinExistence type="predicted"/>
<evidence type="ECO:0000313" key="7">
    <source>
        <dbReference type="Proteomes" id="UP000199307"/>
    </source>
</evidence>
<feature type="domain" description="Peptidase metallopeptidase" evidence="5">
    <location>
        <begin position="61"/>
        <end position="226"/>
    </location>
</feature>
<dbReference type="CDD" id="cd04268">
    <property type="entry name" value="ZnMc_MMP_like"/>
    <property type="match status" value="1"/>
</dbReference>
<evidence type="ECO:0000256" key="3">
    <source>
        <dbReference type="ARBA" id="ARBA00022801"/>
    </source>
</evidence>
<sequence>MKTTESELKSAFDLDATTFLPAKEFRHIYNKKVICVTDSKGYAEPNNQDPAKIRVDATDGFIPLWDLGVSLNWRFSKSFDTYFKNPEAAKHGVRKLFGEAILAWKDSCPVKFREVRDAWDFEISMHREDCDNTGCVLASAFFPGAGQNTFYIYPTMFHQSYQEQIETIIHEMGHIFGLRHFFANITESRWRSELFGTDSPFSIMNYGDKSKLTDIDIEDLKRLYQLVWSNQLIEINGTPIKKFISFHMV</sequence>
<keyword evidence="4" id="KW-0862">Zinc</keyword>
<dbReference type="Proteomes" id="UP000199307">
    <property type="component" value="Unassembled WGS sequence"/>
</dbReference>
<dbReference type="Gene3D" id="3.40.390.10">
    <property type="entry name" value="Collagenase (Catalytic Domain)"/>
    <property type="match status" value="1"/>
</dbReference>
<name>A0ABY0LYS0_9FLAO</name>
<evidence type="ECO:0000256" key="2">
    <source>
        <dbReference type="ARBA" id="ARBA00022723"/>
    </source>
</evidence>
<keyword evidence="3" id="KW-0378">Hydrolase</keyword>
<comment type="caution">
    <text evidence="6">The sequence shown here is derived from an EMBL/GenBank/DDBJ whole genome shotgun (WGS) entry which is preliminary data.</text>
</comment>
<dbReference type="InterPro" id="IPR001818">
    <property type="entry name" value="Pept_M10_metallopeptidase"/>
</dbReference>
<keyword evidence="7" id="KW-1185">Reference proteome</keyword>
<dbReference type="SMART" id="SM00235">
    <property type="entry name" value="ZnMc"/>
    <property type="match status" value="1"/>
</dbReference>
<evidence type="ECO:0000256" key="4">
    <source>
        <dbReference type="ARBA" id="ARBA00022833"/>
    </source>
</evidence>
<dbReference type="InterPro" id="IPR024079">
    <property type="entry name" value="MetalloPept_cat_dom_sf"/>
</dbReference>
<keyword evidence="2" id="KW-0479">Metal-binding</keyword>
<evidence type="ECO:0000259" key="5">
    <source>
        <dbReference type="SMART" id="SM00235"/>
    </source>
</evidence>
<evidence type="ECO:0000256" key="1">
    <source>
        <dbReference type="ARBA" id="ARBA00022670"/>
    </source>
</evidence>
<accession>A0ABY0LYS0</accession>
<dbReference type="Pfam" id="PF00413">
    <property type="entry name" value="Peptidase_M10"/>
    <property type="match status" value="1"/>
</dbReference>
<gene>
    <name evidence="6" type="ORF">SAMN02927916_3387</name>
</gene>
<dbReference type="EMBL" id="FMVC01000005">
    <property type="protein sequence ID" value="SCY78753.1"/>
    <property type="molecule type" value="Genomic_DNA"/>
</dbReference>
<reference evidence="6 7" key="1">
    <citation type="submission" date="2016-10" db="EMBL/GenBank/DDBJ databases">
        <authorList>
            <person name="Varghese N."/>
            <person name="Submissions S."/>
        </authorList>
    </citation>
    <scope>NUCLEOTIDE SEQUENCE [LARGE SCALE GENOMIC DNA]</scope>
    <source>
        <strain evidence="6 7">CGMCC 1.6859</strain>
    </source>
</reference>
<evidence type="ECO:0000313" key="6">
    <source>
        <dbReference type="EMBL" id="SCY78753.1"/>
    </source>
</evidence>
<organism evidence="6 7">
    <name type="scientific">Flavobacterium anhuiense</name>
    <dbReference type="NCBI Taxonomy" id="459526"/>
    <lineage>
        <taxon>Bacteria</taxon>
        <taxon>Pseudomonadati</taxon>
        <taxon>Bacteroidota</taxon>
        <taxon>Flavobacteriia</taxon>
        <taxon>Flavobacteriales</taxon>
        <taxon>Flavobacteriaceae</taxon>
        <taxon>Flavobacterium</taxon>
    </lineage>
</organism>
<keyword evidence="1" id="KW-0645">Protease</keyword>
<dbReference type="RefSeq" id="WP_091134224.1">
    <property type="nucleotide sequence ID" value="NZ_CP023642.1"/>
</dbReference>